<dbReference type="GO" id="GO:0004673">
    <property type="term" value="F:protein histidine kinase activity"/>
    <property type="evidence" value="ECO:0007669"/>
    <property type="project" value="UniProtKB-EC"/>
</dbReference>
<dbReference type="InterPro" id="IPR005467">
    <property type="entry name" value="His_kinase_dom"/>
</dbReference>
<dbReference type="AlphaFoldDB" id="A0A4R2L2F8"/>
<dbReference type="PROSITE" id="PS50109">
    <property type="entry name" value="HIS_KIN"/>
    <property type="match status" value="1"/>
</dbReference>
<keyword evidence="6" id="KW-0472">Membrane</keyword>
<dbReference type="SMART" id="SM00387">
    <property type="entry name" value="HATPase_c"/>
    <property type="match status" value="1"/>
</dbReference>
<keyword evidence="6" id="KW-0812">Transmembrane</keyword>
<name>A0A4R2L2F8_9FIRM</name>
<feature type="transmembrane region" description="Helical" evidence="6">
    <location>
        <begin position="136"/>
        <end position="162"/>
    </location>
</feature>
<keyword evidence="5" id="KW-0902">Two-component regulatory system</keyword>
<keyword evidence="9" id="KW-1185">Reference proteome</keyword>
<proteinExistence type="predicted"/>
<evidence type="ECO:0000256" key="5">
    <source>
        <dbReference type="ARBA" id="ARBA00023012"/>
    </source>
</evidence>
<gene>
    <name evidence="8" type="ORF">EV214_102115</name>
</gene>
<dbReference type="SUPFAM" id="SSF55874">
    <property type="entry name" value="ATPase domain of HSP90 chaperone/DNA topoisomerase II/histidine kinase"/>
    <property type="match status" value="1"/>
</dbReference>
<dbReference type="GO" id="GO:0000160">
    <property type="term" value="P:phosphorelay signal transduction system"/>
    <property type="evidence" value="ECO:0007669"/>
    <property type="project" value="UniProtKB-KW"/>
</dbReference>
<evidence type="ECO:0000313" key="8">
    <source>
        <dbReference type="EMBL" id="TCO79397.1"/>
    </source>
</evidence>
<organism evidence="8 9">
    <name type="scientific">Marinisporobacter balticus</name>
    <dbReference type="NCBI Taxonomy" id="2018667"/>
    <lineage>
        <taxon>Bacteria</taxon>
        <taxon>Bacillati</taxon>
        <taxon>Bacillota</taxon>
        <taxon>Clostridia</taxon>
        <taxon>Peptostreptococcales</taxon>
        <taxon>Thermotaleaceae</taxon>
        <taxon>Marinisporobacter</taxon>
    </lineage>
</organism>
<dbReference type="PRINTS" id="PR00344">
    <property type="entry name" value="BCTRLSENSOR"/>
</dbReference>
<feature type="transmembrane region" description="Helical" evidence="6">
    <location>
        <begin position="80"/>
        <end position="100"/>
    </location>
</feature>
<dbReference type="InterPro" id="IPR003594">
    <property type="entry name" value="HATPase_dom"/>
</dbReference>
<keyword evidence="6" id="KW-1133">Transmembrane helix</keyword>
<evidence type="ECO:0000313" key="9">
    <source>
        <dbReference type="Proteomes" id="UP000294919"/>
    </source>
</evidence>
<dbReference type="InterPro" id="IPR050736">
    <property type="entry name" value="Sensor_HK_Regulatory"/>
</dbReference>
<evidence type="ECO:0000256" key="6">
    <source>
        <dbReference type="SAM" id="Phobius"/>
    </source>
</evidence>
<reference evidence="8 9" key="1">
    <citation type="submission" date="2019-03" db="EMBL/GenBank/DDBJ databases">
        <title>Genomic Encyclopedia of Type Strains, Phase IV (KMG-IV): sequencing the most valuable type-strain genomes for metagenomic binning, comparative biology and taxonomic classification.</title>
        <authorList>
            <person name="Goeker M."/>
        </authorList>
    </citation>
    <scope>NUCLEOTIDE SEQUENCE [LARGE SCALE GENOMIC DNA]</scope>
    <source>
        <strain evidence="8 9">DSM 102940</strain>
    </source>
</reference>
<accession>A0A4R2L2F8</accession>
<sequence>MKNFKKMVIVSVVVAFASQISVNLFVSDFKISFAVILFPIFLYIFRDLYVIPTGILAGGMVYLGRIVSDGIVNGVYSEAILIYFPDVFFYGFYGIFYSILSKKNSIFNENKLFFIMVICDYLSNMIEIYMRMKDALFISFMKIASILLLVAIVRASIVWMVFNGMNYYKMFILKKEHEKRYRKLLWLTSRLKTEMYWMEKSMDHIEKVMSNAYALFEKISLEKDRDSWADLSVTIAKDVHEIKKEYHLFFCGVEEIIENKLKDEGMYFQDIIIILRESMFNEMKYRRKEIDFSYQIGKNFYTEKHYYLMSVLRNMIMNAMDAIDASERKAQISFRHDENEKEHIFRIADTGCGIKDEDLKYIFSPGFSTKIDYTTGYINRGLGLSLVKDIVEKQFNGKIKVCSIEGRGSEFEIYISKELLEVSEK</sequence>
<dbReference type="EMBL" id="SLWV01000002">
    <property type="protein sequence ID" value="TCO79397.1"/>
    <property type="molecule type" value="Genomic_DNA"/>
</dbReference>
<keyword evidence="4 8" id="KW-0418">Kinase</keyword>
<evidence type="ECO:0000256" key="3">
    <source>
        <dbReference type="ARBA" id="ARBA00022679"/>
    </source>
</evidence>
<dbReference type="InterPro" id="IPR004358">
    <property type="entry name" value="Sig_transdc_His_kin-like_C"/>
</dbReference>
<keyword evidence="3" id="KW-0808">Transferase</keyword>
<comment type="caution">
    <text evidence="8">The sequence shown here is derived from an EMBL/GenBank/DDBJ whole genome shotgun (WGS) entry which is preliminary data.</text>
</comment>
<dbReference type="Pfam" id="PF02518">
    <property type="entry name" value="HATPase_c"/>
    <property type="match status" value="1"/>
</dbReference>
<dbReference type="RefSeq" id="WP_132242250.1">
    <property type="nucleotide sequence ID" value="NZ_SLWV01000002.1"/>
</dbReference>
<evidence type="ECO:0000256" key="2">
    <source>
        <dbReference type="ARBA" id="ARBA00012438"/>
    </source>
</evidence>
<protein>
    <recommendedName>
        <fullName evidence="2">histidine kinase</fullName>
        <ecNumber evidence="2">2.7.13.3</ecNumber>
    </recommendedName>
</protein>
<dbReference type="PANTHER" id="PTHR43711">
    <property type="entry name" value="TWO-COMPONENT HISTIDINE KINASE"/>
    <property type="match status" value="1"/>
</dbReference>
<dbReference type="PANTHER" id="PTHR43711:SF28">
    <property type="entry name" value="SENSOR HISTIDINE KINASE YXDK"/>
    <property type="match status" value="1"/>
</dbReference>
<dbReference type="InterPro" id="IPR036890">
    <property type="entry name" value="HATPase_C_sf"/>
</dbReference>
<comment type="catalytic activity">
    <reaction evidence="1">
        <text>ATP + protein L-histidine = ADP + protein N-phospho-L-histidine.</text>
        <dbReference type="EC" id="2.7.13.3"/>
    </reaction>
</comment>
<evidence type="ECO:0000259" key="7">
    <source>
        <dbReference type="PROSITE" id="PS50109"/>
    </source>
</evidence>
<feature type="transmembrane region" description="Helical" evidence="6">
    <location>
        <begin position="50"/>
        <end position="68"/>
    </location>
</feature>
<feature type="domain" description="Histidine kinase" evidence="7">
    <location>
        <begin position="308"/>
        <end position="419"/>
    </location>
</feature>
<dbReference type="OrthoDB" id="1791938at2"/>
<dbReference type="EC" id="2.7.13.3" evidence="2"/>
<evidence type="ECO:0000256" key="4">
    <source>
        <dbReference type="ARBA" id="ARBA00022777"/>
    </source>
</evidence>
<dbReference type="Gene3D" id="3.30.565.10">
    <property type="entry name" value="Histidine kinase-like ATPase, C-terminal domain"/>
    <property type="match status" value="1"/>
</dbReference>
<feature type="transmembrane region" description="Helical" evidence="6">
    <location>
        <begin position="112"/>
        <end position="130"/>
    </location>
</feature>
<dbReference type="Proteomes" id="UP000294919">
    <property type="component" value="Unassembled WGS sequence"/>
</dbReference>
<evidence type="ECO:0000256" key="1">
    <source>
        <dbReference type="ARBA" id="ARBA00000085"/>
    </source>
</evidence>